<keyword evidence="3" id="KW-1185">Reference proteome</keyword>
<organism evidence="2 3">
    <name type="scientific">Nelumbo nucifera</name>
    <name type="common">Sacred lotus</name>
    <dbReference type="NCBI Taxonomy" id="4432"/>
    <lineage>
        <taxon>Eukaryota</taxon>
        <taxon>Viridiplantae</taxon>
        <taxon>Streptophyta</taxon>
        <taxon>Embryophyta</taxon>
        <taxon>Tracheophyta</taxon>
        <taxon>Spermatophyta</taxon>
        <taxon>Magnoliopsida</taxon>
        <taxon>Proteales</taxon>
        <taxon>Nelumbonaceae</taxon>
        <taxon>Nelumbo</taxon>
    </lineage>
</organism>
<feature type="compositionally biased region" description="Low complexity" evidence="1">
    <location>
        <begin position="23"/>
        <end position="32"/>
    </location>
</feature>
<comment type="caution">
    <text evidence="2">The sequence shown here is derived from an EMBL/GenBank/DDBJ whole genome shotgun (WGS) entry which is preliminary data.</text>
</comment>
<accession>A0A822XSQ3</accession>
<gene>
    <name evidence="2" type="ORF">HUJ06_023582</name>
</gene>
<evidence type="ECO:0000313" key="3">
    <source>
        <dbReference type="Proteomes" id="UP000607653"/>
    </source>
</evidence>
<evidence type="ECO:0000313" key="2">
    <source>
        <dbReference type="EMBL" id="DAD22119.1"/>
    </source>
</evidence>
<evidence type="ECO:0000256" key="1">
    <source>
        <dbReference type="SAM" id="MobiDB-lite"/>
    </source>
</evidence>
<dbReference type="PANTHER" id="PTHR34464:SF3">
    <property type="entry name" value="OS09G0376300 PROTEIN"/>
    <property type="match status" value="1"/>
</dbReference>
<proteinExistence type="predicted"/>
<feature type="region of interest" description="Disordered" evidence="1">
    <location>
        <begin position="19"/>
        <end position="65"/>
    </location>
</feature>
<dbReference type="EMBL" id="DUZY01000001">
    <property type="protein sequence ID" value="DAD22119.1"/>
    <property type="molecule type" value="Genomic_DNA"/>
</dbReference>
<dbReference type="PANTHER" id="PTHR34464">
    <property type="entry name" value="OS09G0376300 PROTEIN"/>
    <property type="match status" value="1"/>
</dbReference>
<protein>
    <submittedName>
        <fullName evidence="2">Uncharacterized protein</fullName>
    </submittedName>
</protein>
<name>A0A822XSQ3_NELNU</name>
<reference evidence="2 3" key="1">
    <citation type="journal article" date="2020" name="Mol. Biol. Evol.">
        <title>Distinct Expression and Methylation Patterns for Genes with Different Fates following a Single Whole-Genome Duplication in Flowering Plants.</title>
        <authorList>
            <person name="Shi T."/>
            <person name="Rahmani R.S."/>
            <person name="Gugger P.F."/>
            <person name="Wang M."/>
            <person name="Li H."/>
            <person name="Zhang Y."/>
            <person name="Li Z."/>
            <person name="Wang Q."/>
            <person name="Van de Peer Y."/>
            <person name="Marchal K."/>
            <person name="Chen J."/>
        </authorList>
    </citation>
    <scope>NUCLEOTIDE SEQUENCE [LARGE SCALE GENOMIC DNA]</scope>
    <source>
        <tissue evidence="2">Leaf</tissue>
    </source>
</reference>
<sequence>MAVAFTRFSWWLWGGKDHEPTVSSGSSLNSSSDLGMREPDSVKFPSVMGGKIPSTPRRTKRKWHSREERRIDREYDVVLVPSDGGCLSGSESDDSDWSIGWLEPHAPDFLSDDEAESSFAVLVPCYGRGRSKEIVDNSKNQILGALVNLPNGYSADAKSCLASWFICRWQKVYRTVAFFPTKQLRSRDIRLALCFCCCYYHYLA</sequence>
<dbReference type="AlphaFoldDB" id="A0A822XSQ3"/>
<dbReference type="Proteomes" id="UP000607653">
    <property type="component" value="Unassembled WGS sequence"/>
</dbReference>